<feature type="non-terminal residue" evidence="1">
    <location>
        <position position="1242"/>
    </location>
</feature>
<accession>A0AC60NYF1</accession>
<sequence>MDVEPLKSDEQTGVQTAVSGAGPPRTAASAPFPSQREMQGDDKRNDLFLGTGGWDARPAPETREGPPPSWGSPACRNSQEGSGEESWGESGVPSVIHRSGSAGNSQGAPRQRGPPSSSCWVINQESAWDTPPSPQPGTKEPPPVAPCPPGVVPGAPQWKANTGTEIWESSVRSSRGGPKQPPPAPTSQGQQAATQPWGPHTPTSHIGGTWGEDDESPGNNNNGNGNMWTGVPRTPQAPEPPAPSWGDNGNNRLEKQWGGPSPSWGGPDPEGGRPWGGGNRHGADEGSWGGPGGPKGVGTWSPVGPPPPNPGKRGGEPSGWEEPSPPPCRRPPVTHYDDGTAVWGNPTRQGKVSHWKDMPSVKPISGAPPGMLRVPKDGVWGGPKGRPWPDWDEHKGAWDQGYWGAKPKGPPSWAEGQIDTSTWGGPSKQGGKPLTKDLIYASKQFRLLSEMGFKKEDVENALRMNCMNLEDTLMDLQAMARAGGVPDSGLLDGSDCGGRGGPKMRGDDGGPDPHGPHGEPPFPGFHGGSGFQGLPVFGAGYGAAQGQGFKPPPVKGSNQGGLLNSGGLGGQNSSLTVGNSISSLSPALVQKILQQQHFPPQGGGGGAMGTRLPNVPSAAQLRLLVQQIQMAVHAGHLNPQILNQPLAPQTLQLLYQLLQQIKVLHALQQQQQVLHAKGPPGQPPPLQLNVQLTQTKQRILNLQNQIAAQQALFLKQQLPAPPQQQEPFPKQEPLHADFRDLNLKEAASQSRLTQWKLPASLDQEDKPPQQNGAPGGGDFSRAPGPSKGALHPLLGPPDGPWAQGGGGGAPRGQDGWPESSRPSNSPPEAKEASSAYSLGDLVAEFEPGKPWKGASSMKSAEDDPHLTPGSVVRSPLSLNTIKDSELFGGGWKQSPPATEGSLAASLASLTSSTWAFTPAMHTGSSSAKGNKGGSWGSMGSEQQMPSSDPWGAPKTRGPPPGLSSSGTQGWDQSSCTFLVLKNLTPQIDGSTLKTLCMQHGPLQLFHLFLKHGLALAQYSSREEAAKAQSALHNCILSNTTMLAYIPSEAEVAQFLQLAQGTQQGPPCWAPGGGGGGPSFHRFPYGSRPKAPEAPWNPASTAAPPTSSSSGASHLWSFPGAGGGLWAAPQAPQGPQGGDDHPGGQQSSLNSFLPGDLLSGESMLKNALNDAQHQVDEARRATEEACEMCQLLLSQTEAPSGLDEPRSNGHQALLHEAQEKMTKELGRAESILARAQGLRQRSF</sequence>
<gene>
    <name evidence="1" type="ORF">HPB47_010694</name>
</gene>
<evidence type="ECO:0000313" key="2">
    <source>
        <dbReference type="Proteomes" id="UP000805193"/>
    </source>
</evidence>
<reference evidence="1 2" key="1">
    <citation type="journal article" date="2020" name="Cell">
        <title>Large-Scale Comparative Analyses of Tick Genomes Elucidate Their Genetic Diversity and Vector Capacities.</title>
        <authorList>
            <consortium name="Tick Genome and Microbiome Consortium (TIGMIC)"/>
            <person name="Jia N."/>
            <person name="Wang J."/>
            <person name="Shi W."/>
            <person name="Du L."/>
            <person name="Sun Y."/>
            <person name="Zhan W."/>
            <person name="Jiang J.F."/>
            <person name="Wang Q."/>
            <person name="Zhang B."/>
            <person name="Ji P."/>
            <person name="Bell-Sakyi L."/>
            <person name="Cui X.M."/>
            <person name="Yuan T.T."/>
            <person name="Jiang B.G."/>
            <person name="Yang W.F."/>
            <person name="Lam T.T."/>
            <person name="Chang Q.C."/>
            <person name="Ding S.J."/>
            <person name="Wang X.J."/>
            <person name="Zhu J.G."/>
            <person name="Ruan X.D."/>
            <person name="Zhao L."/>
            <person name="Wei J.T."/>
            <person name="Ye R.Z."/>
            <person name="Que T.C."/>
            <person name="Du C.H."/>
            <person name="Zhou Y.H."/>
            <person name="Cheng J.X."/>
            <person name="Dai P.F."/>
            <person name="Guo W.B."/>
            <person name="Han X.H."/>
            <person name="Huang E.J."/>
            <person name="Li L.F."/>
            <person name="Wei W."/>
            <person name="Gao Y.C."/>
            <person name="Liu J.Z."/>
            <person name="Shao H.Z."/>
            <person name="Wang X."/>
            <person name="Wang C.C."/>
            <person name="Yang T.C."/>
            <person name="Huo Q.B."/>
            <person name="Li W."/>
            <person name="Chen H.Y."/>
            <person name="Chen S.E."/>
            <person name="Zhou L.G."/>
            <person name="Ni X.B."/>
            <person name="Tian J.H."/>
            <person name="Sheng Y."/>
            <person name="Liu T."/>
            <person name="Pan Y.S."/>
            <person name="Xia L.Y."/>
            <person name="Li J."/>
            <person name="Zhao F."/>
            <person name="Cao W.C."/>
        </authorList>
    </citation>
    <scope>NUCLEOTIDE SEQUENCE [LARGE SCALE GENOMIC DNA]</scope>
    <source>
        <strain evidence="1">Iper-2018</strain>
    </source>
</reference>
<proteinExistence type="predicted"/>
<evidence type="ECO:0000313" key="1">
    <source>
        <dbReference type="EMBL" id="KAG0412179.1"/>
    </source>
</evidence>
<organism evidence="1 2">
    <name type="scientific">Ixodes persulcatus</name>
    <name type="common">Taiga tick</name>
    <dbReference type="NCBI Taxonomy" id="34615"/>
    <lineage>
        <taxon>Eukaryota</taxon>
        <taxon>Metazoa</taxon>
        <taxon>Ecdysozoa</taxon>
        <taxon>Arthropoda</taxon>
        <taxon>Chelicerata</taxon>
        <taxon>Arachnida</taxon>
        <taxon>Acari</taxon>
        <taxon>Parasitiformes</taxon>
        <taxon>Ixodida</taxon>
        <taxon>Ixodoidea</taxon>
        <taxon>Ixodidae</taxon>
        <taxon>Ixodinae</taxon>
        <taxon>Ixodes</taxon>
    </lineage>
</organism>
<keyword evidence="2" id="KW-1185">Reference proteome</keyword>
<comment type="caution">
    <text evidence="1">The sequence shown here is derived from an EMBL/GenBank/DDBJ whole genome shotgun (WGS) entry which is preliminary data.</text>
</comment>
<dbReference type="EMBL" id="JABSTQ010011368">
    <property type="protein sequence ID" value="KAG0412179.1"/>
    <property type="molecule type" value="Genomic_DNA"/>
</dbReference>
<protein>
    <submittedName>
        <fullName evidence="1">Uncharacterized protein</fullName>
    </submittedName>
</protein>
<dbReference type="Proteomes" id="UP000805193">
    <property type="component" value="Unassembled WGS sequence"/>
</dbReference>
<name>A0AC60NYF1_IXOPE</name>